<name>A0A449AI26_9BACT</name>
<gene>
    <name evidence="1" type="primary">MCYN0261</name>
    <name evidence="1" type="ORF">NCTC10142_00346</name>
</gene>
<geneLocation type="plasmid" evidence="1 2">
    <name>13</name>
</geneLocation>
<proteinExistence type="predicted"/>
<dbReference type="EMBL" id="LR214986">
    <property type="protein sequence ID" value="VEU64592.1"/>
    <property type="molecule type" value="Genomic_DNA"/>
</dbReference>
<keyword evidence="1" id="KW-0614">Plasmid</keyword>
<evidence type="ECO:0000313" key="2">
    <source>
        <dbReference type="Proteomes" id="UP000289506"/>
    </source>
</evidence>
<evidence type="ECO:0000313" key="1">
    <source>
        <dbReference type="EMBL" id="VEU64592.1"/>
    </source>
</evidence>
<sequence>MQFYIFHNYLNSNLVNHTEDYEKNSDILIKLFNYYKESVSQTAYLLSLDEVNALVNDI</sequence>
<reference evidence="1 2" key="1">
    <citation type="submission" date="2019-01" db="EMBL/GenBank/DDBJ databases">
        <authorList>
            <consortium name="Pathogen Informatics"/>
        </authorList>
    </citation>
    <scope>NUCLEOTIDE SEQUENCE [LARGE SCALE GENOMIC DNA]</scope>
    <source>
        <strain evidence="1 2">NCTC10142</strain>
        <plasmid evidence="2">13</plasmid>
    </source>
</reference>
<dbReference type="Proteomes" id="UP000289506">
    <property type="component" value="Plasmid 13"/>
</dbReference>
<organism evidence="1 2">
    <name type="scientific">Mycoplasmopsis cynos</name>
    <dbReference type="NCBI Taxonomy" id="171284"/>
    <lineage>
        <taxon>Bacteria</taxon>
        <taxon>Bacillati</taxon>
        <taxon>Mycoplasmatota</taxon>
        <taxon>Mycoplasmoidales</taxon>
        <taxon>Metamycoplasmataceae</taxon>
        <taxon>Mycoplasmopsis</taxon>
    </lineage>
</organism>
<dbReference type="AlphaFoldDB" id="A0A449AI26"/>
<accession>A0A449AI26</accession>
<protein>
    <submittedName>
        <fullName evidence="1">Uncharacterized protein</fullName>
    </submittedName>
</protein>